<dbReference type="AlphaFoldDB" id="A0AAE0FJ14"/>
<evidence type="ECO:0000256" key="1">
    <source>
        <dbReference type="SAM" id="MobiDB-lite"/>
    </source>
</evidence>
<proteinExistence type="predicted"/>
<feature type="region of interest" description="Disordered" evidence="1">
    <location>
        <begin position="1"/>
        <end position="49"/>
    </location>
</feature>
<name>A0AAE0FJ14_9CHLO</name>
<reference evidence="2 3" key="1">
    <citation type="journal article" date="2015" name="Genome Biol. Evol.">
        <title>Comparative Genomics of a Bacterivorous Green Alga Reveals Evolutionary Causalities and Consequences of Phago-Mixotrophic Mode of Nutrition.</title>
        <authorList>
            <person name="Burns J.A."/>
            <person name="Paasch A."/>
            <person name="Narechania A."/>
            <person name="Kim E."/>
        </authorList>
    </citation>
    <scope>NUCLEOTIDE SEQUENCE [LARGE SCALE GENOMIC DNA]</scope>
    <source>
        <strain evidence="2 3">PLY_AMNH</strain>
    </source>
</reference>
<gene>
    <name evidence="2" type="ORF">CYMTET_30365</name>
</gene>
<keyword evidence="3" id="KW-1185">Reference proteome</keyword>
<dbReference type="Proteomes" id="UP001190700">
    <property type="component" value="Unassembled WGS sequence"/>
</dbReference>
<dbReference type="EMBL" id="LGRX02017497">
    <property type="protein sequence ID" value="KAK3260692.1"/>
    <property type="molecule type" value="Genomic_DNA"/>
</dbReference>
<sequence>MIKEKAPAAKNVPPPAPAVEAPAATNEPPPAPAVEGARQANRNKSTPAVEYGVCLDVDTTPNGDLASHPIPLLGLDDKIDGRAFQEQGL</sequence>
<protein>
    <submittedName>
        <fullName evidence="2">Uncharacterized protein</fullName>
    </submittedName>
</protein>
<evidence type="ECO:0000313" key="3">
    <source>
        <dbReference type="Proteomes" id="UP001190700"/>
    </source>
</evidence>
<accession>A0AAE0FJ14</accession>
<organism evidence="2 3">
    <name type="scientific">Cymbomonas tetramitiformis</name>
    <dbReference type="NCBI Taxonomy" id="36881"/>
    <lineage>
        <taxon>Eukaryota</taxon>
        <taxon>Viridiplantae</taxon>
        <taxon>Chlorophyta</taxon>
        <taxon>Pyramimonadophyceae</taxon>
        <taxon>Pyramimonadales</taxon>
        <taxon>Pyramimonadaceae</taxon>
        <taxon>Cymbomonas</taxon>
    </lineage>
</organism>
<comment type="caution">
    <text evidence="2">The sequence shown here is derived from an EMBL/GenBank/DDBJ whole genome shotgun (WGS) entry which is preliminary data.</text>
</comment>
<feature type="non-terminal residue" evidence="2">
    <location>
        <position position="89"/>
    </location>
</feature>
<evidence type="ECO:0000313" key="2">
    <source>
        <dbReference type="EMBL" id="KAK3260692.1"/>
    </source>
</evidence>